<dbReference type="Pfam" id="PF12697">
    <property type="entry name" value="Abhydrolase_6"/>
    <property type="match status" value="1"/>
</dbReference>
<evidence type="ECO:0000259" key="2">
    <source>
        <dbReference type="Pfam" id="PF12697"/>
    </source>
</evidence>
<dbReference type="InterPro" id="IPR000073">
    <property type="entry name" value="AB_hydrolase_1"/>
</dbReference>
<dbReference type="Gene3D" id="3.40.50.1000">
    <property type="entry name" value="HAD superfamily/HAD-like"/>
    <property type="match status" value="1"/>
</dbReference>
<dbReference type="PANTHER" id="PTHR47691:SF3">
    <property type="entry name" value="HTH-TYPE TRANSCRIPTIONAL REGULATOR RV0890C-RELATED"/>
    <property type="match status" value="1"/>
</dbReference>
<protein>
    <submittedName>
        <fullName evidence="3">Alpha/beta fold hydrolase</fullName>
    </submittedName>
</protein>
<keyword evidence="3" id="KW-0378">Hydrolase</keyword>
<dbReference type="InterPro" id="IPR036412">
    <property type="entry name" value="HAD-like_sf"/>
</dbReference>
<dbReference type="InterPro" id="IPR027417">
    <property type="entry name" value="P-loop_NTPase"/>
</dbReference>
<dbReference type="SUPFAM" id="SSF53474">
    <property type="entry name" value="alpha/beta-Hydrolases"/>
    <property type="match status" value="1"/>
</dbReference>
<reference evidence="4" key="1">
    <citation type="journal article" date="2019" name="Int. J. Syst. Evol. Microbiol.">
        <title>The Global Catalogue of Microorganisms (GCM) 10K type strain sequencing project: providing services to taxonomists for standard genome sequencing and annotation.</title>
        <authorList>
            <consortium name="The Broad Institute Genomics Platform"/>
            <consortium name="The Broad Institute Genome Sequencing Center for Infectious Disease"/>
            <person name="Wu L."/>
            <person name="Ma J."/>
        </authorList>
    </citation>
    <scope>NUCLEOTIDE SEQUENCE [LARGE SCALE GENOMIC DNA]</scope>
    <source>
        <strain evidence="4">CGMCC 4.7330</strain>
    </source>
</reference>
<dbReference type="PANTHER" id="PTHR47691">
    <property type="entry name" value="REGULATOR-RELATED"/>
    <property type="match status" value="1"/>
</dbReference>
<dbReference type="Pfam" id="PF00931">
    <property type="entry name" value="NB-ARC"/>
    <property type="match status" value="1"/>
</dbReference>
<dbReference type="SUPFAM" id="SSF52540">
    <property type="entry name" value="P-loop containing nucleoside triphosphate hydrolases"/>
    <property type="match status" value="1"/>
</dbReference>
<dbReference type="InterPro" id="IPR029058">
    <property type="entry name" value="AB_hydrolase_fold"/>
</dbReference>
<dbReference type="Pfam" id="PF13419">
    <property type="entry name" value="HAD_2"/>
    <property type="match status" value="1"/>
</dbReference>
<feature type="domain" description="AB hydrolase-1" evidence="2">
    <location>
        <begin position="12"/>
        <end position="140"/>
    </location>
</feature>
<evidence type="ECO:0000259" key="1">
    <source>
        <dbReference type="Pfam" id="PF00931"/>
    </source>
</evidence>
<dbReference type="EMBL" id="JBHSAX010000019">
    <property type="protein sequence ID" value="MFC3965435.1"/>
    <property type="molecule type" value="Genomic_DNA"/>
</dbReference>
<dbReference type="InterPro" id="IPR041492">
    <property type="entry name" value="HAD_2"/>
</dbReference>
<dbReference type="InterPro" id="IPR023198">
    <property type="entry name" value="PGP-like_dom2"/>
</dbReference>
<accession>A0ABV8DZV7</accession>
<dbReference type="SFLD" id="SFLDS00003">
    <property type="entry name" value="Haloacid_Dehalogenase"/>
    <property type="match status" value="1"/>
</dbReference>
<dbReference type="SUPFAM" id="SSF48452">
    <property type="entry name" value="TPR-like"/>
    <property type="match status" value="1"/>
</dbReference>
<dbReference type="RefSeq" id="WP_378615202.1">
    <property type="nucleotide sequence ID" value="NZ_JBHSAX010000019.1"/>
</dbReference>
<dbReference type="Gene3D" id="3.40.50.300">
    <property type="entry name" value="P-loop containing nucleotide triphosphate hydrolases"/>
    <property type="match status" value="1"/>
</dbReference>
<dbReference type="GO" id="GO:0016787">
    <property type="term" value="F:hydrolase activity"/>
    <property type="evidence" value="ECO:0007669"/>
    <property type="project" value="UniProtKB-KW"/>
</dbReference>
<dbReference type="Proteomes" id="UP001595696">
    <property type="component" value="Unassembled WGS sequence"/>
</dbReference>
<dbReference type="Gene3D" id="1.10.150.240">
    <property type="entry name" value="Putative phosphatase, domain 2"/>
    <property type="match status" value="1"/>
</dbReference>
<dbReference type="SUPFAM" id="SSF56784">
    <property type="entry name" value="HAD-like"/>
    <property type="match status" value="1"/>
</dbReference>
<gene>
    <name evidence="3" type="ORF">ACFO0B_25885</name>
</gene>
<dbReference type="Gene3D" id="3.40.50.1820">
    <property type="entry name" value="alpha/beta hydrolase"/>
    <property type="match status" value="1"/>
</dbReference>
<sequence length="1144" mass="126131">MTTTTGTGTAALVLVHGLFSSGKTWKDLSDRIAEDDDLAERFHVFLMEYASPKFQLNPTRAIPDYNVIARSLRAFLDVEIGAYDKVVLVSHSQGGLIVQRYLSSMLAEGQGHALARIKSVVMLACPNSGSELAISLRRMMKIWRNPQERQLRPLNEQITEARSRVLSGIQYAKEIGPNSCPIPLHVYAGESDGIVTPSSACDVFPNAKALPGDHFTILHAKTSRSRTFTTLRHHLLLSLSALELDPEPSATALESRAYADSAHSGPRHNLVAPVDFFNRQVEFDRVIEGLLARGRTITMISGLGGIGKSALANKVAWEIVKSRTPLSFDHVVWHSHVPGAESVDALIDSIAEVLEYPYLRALPPAQKSTKAVEHLNRSRSLVIIDNLDDEDSPLSEVISRIDPESSKVIITSRRRDTNDRWPVDLNGLDYTAVSELVSREGNRLNIPSLVSDSAEDLESYKNATGGNPLAIRLTAAQMRYSGEKLETTVSRLTTAGNRDLFGTIFDSAWSQLSSHDSMAVEVVLITSLHSRTASPEAIAHVLQSEESASRNAIDRAVRSSLVDIVWVEPHGSGRLALHPLTRSYALYVLESDPPLRQRIQDRMIDYYRTLVAGNRHINGNLDCVAELAREREEILTIAQTLFAVASETRDSEKLRIVQEIGEGMTEYLSTHGYWQEHIVLAEISAAAAASTGSQVEEIRALTLAGRISAWWRRTEEAERYLSRSEAVLEDLDSSDEFTDIARLRGQVRYLRGDFDGALHVLRTVLDKTADSLAANDRAAILTEIGRCEIALEDFESADISLRQSYRLADTLGLIEEKAFAASLLAELDVYRGNFDSARTTFERVLGWSMQAGLQAVLARSLQGLAKVAVATRDLRRAQSYASRAREVYLRLGITESAHESQSIVSNLPGGVQQARLGDLLTKCRAVIFDFDDTLAATSRSRWVVLRRTAAEFGVDVTSDAIRAAWGLPFEALIAALVPTLDAEEFITRYRVAMLESPPASLPGVKSLLTGLALRRVRCLIVGSGNYSLILQDLDALGLSPFFDERDIFGSEQTTVHKPDPRVLKEPMDALVSDGFDREHIVLVGDSERDFRAATGNRVPFIGVMTGLDDREDFVRYGVAQHLVVGDLTQLLPWISTPATVRSTI</sequence>
<keyword evidence="4" id="KW-1185">Reference proteome</keyword>
<dbReference type="InterPro" id="IPR023214">
    <property type="entry name" value="HAD_sf"/>
</dbReference>
<feature type="domain" description="NB-ARC" evidence="1">
    <location>
        <begin position="282"/>
        <end position="417"/>
    </location>
</feature>
<evidence type="ECO:0000313" key="3">
    <source>
        <dbReference type="EMBL" id="MFC3965435.1"/>
    </source>
</evidence>
<dbReference type="InterPro" id="IPR002182">
    <property type="entry name" value="NB-ARC"/>
</dbReference>
<comment type="caution">
    <text evidence="3">The sequence shown here is derived from an EMBL/GenBank/DDBJ whole genome shotgun (WGS) entry which is preliminary data.</text>
</comment>
<dbReference type="InterPro" id="IPR011990">
    <property type="entry name" value="TPR-like_helical_dom_sf"/>
</dbReference>
<dbReference type="PRINTS" id="PR00364">
    <property type="entry name" value="DISEASERSIST"/>
</dbReference>
<name>A0ABV8DZV7_9NOCA</name>
<dbReference type="Gene3D" id="1.25.40.10">
    <property type="entry name" value="Tetratricopeptide repeat domain"/>
    <property type="match status" value="1"/>
</dbReference>
<dbReference type="SFLD" id="SFLDG01129">
    <property type="entry name" value="C1.5:_HAD__Beta-PGM__Phosphata"/>
    <property type="match status" value="1"/>
</dbReference>
<evidence type="ECO:0000313" key="4">
    <source>
        <dbReference type="Proteomes" id="UP001595696"/>
    </source>
</evidence>
<organism evidence="3 4">
    <name type="scientific">Nocardia jiangsuensis</name>
    <dbReference type="NCBI Taxonomy" id="1691563"/>
    <lineage>
        <taxon>Bacteria</taxon>
        <taxon>Bacillati</taxon>
        <taxon>Actinomycetota</taxon>
        <taxon>Actinomycetes</taxon>
        <taxon>Mycobacteriales</taxon>
        <taxon>Nocardiaceae</taxon>
        <taxon>Nocardia</taxon>
    </lineage>
</organism>
<proteinExistence type="predicted"/>